<reference evidence="4 6" key="5">
    <citation type="journal article" date="2012" name="Curr. Microbiol.">
        <title>Re-annotation of two hyperthermophilic archaea Pyrococcus abyssi GE5 and Pyrococcus furiosus DSM 3638.</title>
        <authorList>
            <person name="Gao J."/>
            <person name="Wang J."/>
        </authorList>
    </citation>
    <scope>GENOME REANNOTATION</scope>
    <source>
        <strain evidence="4">GE5</strain>
        <strain evidence="6">GE5 / Orsay</strain>
    </source>
</reference>
<gene>
    <name evidence="3" type="ordered locus">PAB1252</name>
</gene>
<dbReference type="PATRIC" id="fig|272844.11.peg.1771"/>
<keyword evidence="1" id="KW-0812">Transmembrane</keyword>
<feature type="domain" description="Peptidase C1A papain C-terminal" evidence="2">
    <location>
        <begin position="483"/>
        <end position="527"/>
    </location>
</feature>
<dbReference type="SUPFAM" id="SSF54001">
    <property type="entry name" value="Cysteine proteinases"/>
    <property type="match status" value="2"/>
</dbReference>
<proteinExistence type="predicted"/>
<evidence type="ECO:0000256" key="1">
    <source>
        <dbReference type="SAM" id="Phobius"/>
    </source>
</evidence>
<dbReference type="HOGENOM" id="CLU_282805_0_0_2"/>
<dbReference type="eggNOG" id="arCOG03607">
    <property type="taxonomic scope" value="Archaea"/>
</dbReference>
<dbReference type="InterPro" id="IPR025660">
    <property type="entry name" value="Pept_his_AS"/>
</dbReference>
<keyword evidence="1" id="KW-0472">Membrane</keyword>
<dbReference type="STRING" id="272844.PAB1252"/>
<dbReference type="Pfam" id="PF00112">
    <property type="entry name" value="Peptidase_C1"/>
    <property type="match status" value="1"/>
</dbReference>
<evidence type="ECO:0000313" key="4">
    <source>
        <dbReference type="EMBL" id="CCE71125.1"/>
    </source>
</evidence>
<dbReference type="PIR" id="C75015">
    <property type="entry name" value="C75015"/>
</dbReference>
<dbReference type="Proteomes" id="UP000009139">
    <property type="component" value="Chromosome"/>
</dbReference>
<dbReference type="PROSITE" id="PS00639">
    <property type="entry name" value="THIOL_PROTEASE_HIS"/>
    <property type="match status" value="1"/>
</dbReference>
<dbReference type="CDD" id="cd02619">
    <property type="entry name" value="Peptidase_C1"/>
    <property type="match status" value="1"/>
</dbReference>
<evidence type="ECO:0000313" key="5">
    <source>
        <dbReference type="Proteomes" id="UP000000810"/>
    </source>
</evidence>
<dbReference type="GO" id="GO:0008234">
    <property type="term" value="F:cysteine-type peptidase activity"/>
    <property type="evidence" value="ECO:0007669"/>
    <property type="project" value="InterPro"/>
</dbReference>
<dbReference type="AlphaFoldDB" id="Q9UY51"/>
<name>Q9UY51_PYRAB</name>
<reference evidence="3" key="3">
    <citation type="journal article" date="2001" name="Genome Res.">
        <title>Genome evolution at the genus level: comparison of three complete genomes of hyperthermophilic archaea.</title>
        <authorList>
            <person name="Lecompte O."/>
            <person name="Ripp R."/>
            <person name="Puzos-Barbe V."/>
            <person name="Duprat S."/>
            <person name="Heilig R."/>
            <person name="Dietrich J."/>
            <person name="Thierry J.C."/>
            <person name="Poch O."/>
        </authorList>
    </citation>
    <scope>NUCLEOTIDE SEQUENCE</scope>
    <source>
        <strain evidence="3">Orsay</strain>
    </source>
</reference>
<evidence type="ECO:0000313" key="3">
    <source>
        <dbReference type="EMBL" id="CAB50561.1"/>
    </source>
</evidence>
<dbReference type="EMBL" id="AJ248288">
    <property type="protein sequence ID" value="CAB50561.1"/>
    <property type="molecule type" value="Genomic_DNA"/>
</dbReference>
<reference evidence="3" key="2">
    <citation type="journal article" date="2000" name="J. Mol. Biol.">
        <title>Archaeal homologs of eukaryotic methylation guide small nucleolar RNAs: lessons from the Pyrococcus genomes.</title>
        <authorList>
            <person name="Gaspin C."/>
            <person name="Cavaille J."/>
            <person name="Erauso G."/>
        </authorList>
    </citation>
    <scope>NUCLEOTIDE SEQUENCE</scope>
    <source>
        <strain evidence="3">Orsay</strain>
    </source>
</reference>
<accession>Q9UY51</accession>
<dbReference type="eggNOG" id="arCOG03610">
    <property type="taxonomic scope" value="Archaea"/>
</dbReference>
<dbReference type="Proteomes" id="UP000000810">
    <property type="component" value="Chromosome"/>
</dbReference>
<evidence type="ECO:0000259" key="2">
    <source>
        <dbReference type="Pfam" id="PF00112"/>
    </source>
</evidence>
<reference evidence="3" key="1">
    <citation type="submission" date="1999-07" db="EMBL/GenBank/DDBJ databases">
        <authorList>
            <person name="Genoscope"/>
        </authorList>
    </citation>
    <scope>NUCLEOTIDE SEQUENCE</scope>
    <source>
        <strain evidence="3">Orsay</strain>
    </source>
</reference>
<reference evidence="3 5" key="4">
    <citation type="journal article" date="2003" name="Mol. Microbiol.">
        <title>An integrated analysis of the genome of the hyperthermophilic archaeon Pyrococcus abyssi.</title>
        <authorList>
            <person name="Cohen G."/>
            <person name="Barbe V."/>
            <person name="Flament D."/>
            <person name="Galperin M."/>
            <person name="Heilig R."/>
            <person name="Ripp R."/>
            <person name="Lecompte O."/>
            <person name="Prieur D."/>
            <person name="Poch O."/>
            <person name="Quellerou J."/>
            <person name="Thierry J.C."/>
            <person name="Van der Oost J."/>
            <person name="Weissenbach J."/>
            <person name="Zivanovic Y."/>
            <person name="Forterre P."/>
        </authorList>
    </citation>
    <scope>NUCLEOTIDE SEQUENCE [LARGE SCALE GENOMIC DNA]</scope>
    <source>
        <strain evidence="5">GE5 / Orsay</strain>
        <strain evidence="3">Orsay</strain>
    </source>
</reference>
<protein>
    <submittedName>
        <fullName evidence="3">Fragment pyrolysin related</fullName>
    </submittedName>
</protein>
<dbReference type="KEGG" id="pab:PAB1252"/>
<dbReference type="Gene3D" id="2.60.40.10">
    <property type="entry name" value="Immunoglobulins"/>
    <property type="match status" value="1"/>
</dbReference>
<keyword evidence="5" id="KW-1185">Reference proteome</keyword>
<dbReference type="Gene3D" id="3.90.70.10">
    <property type="entry name" value="Cysteine proteinases"/>
    <property type="match status" value="2"/>
</dbReference>
<keyword evidence="1" id="KW-1133">Transmembrane helix</keyword>
<evidence type="ECO:0000313" key="6">
    <source>
        <dbReference type="Proteomes" id="UP000009139"/>
    </source>
</evidence>
<organism evidence="3 5">
    <name type="scientific">Pyrococcus abyssi (strain GE5 / Orsay)</name>
    <dbReference type="NCBI Taxonomy" id="272844"/>
    <lineage>
        <taxon>Archaea</taxon>
        <taxon>Methanobacteriati</taxon>
        <taxon>Methanobacteriota</taxon>
        <taxon>Thermococci</taxon>
        <taxon>Thermococcales</taxon>
        <taxon>Thermococcaceae</taxon>
        <taxon>Pyrococcus</taxon>
    </lineage>
</organism>
<dbReference type="InterPro" id="IPR000668">
    <property type="entry name" value="Peptidase_C1A_C"/>
</dbReference>
<dbReference type="EMBL" id="HE613800">
    <property type="protein sequence ID" value="CCE71125.1"/>
    <property type="molecule type" value="Genomic_DNA"/>
</dbReference>
<sequence length="1204" mass="135215">MASNFTIKENLYIQQFSILINDGIRGPSSSIIGGVSSMRIKRVISLIMLLMFVLSLVITPAMPVVAQPTKSVPLNPNDGMFPPRKTGLKWIPLEEYSKLTGNKYPVMDYKAFKEALEYAPFYLGRSQPLSSPEPNSLPSKVVNTEYLPPVGSQGYVGSCVGWSSTYYVWTYMINWWRSNPHPDSPDEIMNPTFTYNLINGGWDQGAFMWDAMNLISTIGAVPLTAFPLYVKGPYGDPENYAWVWPNLTQWMIAPHNSGNPEMYFWQLYDSPDSSLYNNPGDWYILYLDNETQWNYLKELLYKGYVIQTAILVLPSFDYLNHPEDIVGRLDRYIRLSKNYSDMYWTTGDYADWTVRVLLSWVQTAYSNINPGRNITPSIELMKDVLTKDFGVSLDDTIPEAVQKINATFYTRFVNNETWWEEASFYLSTYSLRGEEWFVNNAFVDIYALLNFMWMLYYIPEGTYVKSGRINYIDFLTFYQAWTGGHAVTIIGYDDNTTTPDGKGALIMVNSWGTDWGDNGFWKYSYKAARTYTYHDYRYGNPYVISVRDIISLPVFISYGEAFVYVPKAADYKPKLMTVVGIKHPYRGEVIDGVYNATNYEILYWAGIPVGVAVNGSPVWEHSFLDFWMDYISDKELSIIKQNVNEIESILPQAHPFPDSPMAFDVSEAIDYIMWEILESNITPLTVDFYVAPKDILADNFTGVLYNFTVLLNINGELKVLGSLDKNVSIPDGSWTIVPLEIPVVSYDKAPNNVTIKYGDFNVSIYSIIPLEGAKVVIGGKEYPLKAEEGGYYYYGTEIAEKLELSAGTYNYTVVVTYPNGKEVALPSRIVTISGPTIKIVSPVDTVYNVTTIPIEVLVNHTLKITNVTAEVGGKSIELTYNATSGYYTGKVTLENGAYTLVVTATDELNNVGTARVHFVVSANAKVTPVTVENTTVTVGVTGNATITVTNDTVVANVTTSEGTYEVKVPVVNNAPAIFVNSTAIEDVVKGKANATLVAGWNVTVTTKTEVGKPEEIDGKLHYPVTVKADVKLGQNGVAVIALRDINISKIYIIKNGQKIQLTTNESDTIGYYYIENGVIFVVVKQDPTIIAYGSYTKPAPVRISIPVLNFLGYSWYKLYSQKFEELYNEAIKLGIDNETLGLALKYHEKAAEYYSKVLELTGGNILYHLRDIRLFAPLRGAYVNEMKAVRILEKAIKELQGEES</sequence>
<dbReference type="InterPro" id="IPR038765">
    <property type="entry name" value="Papain-like_cys_pep_sf"/>
</dbReference>
<dbReference type="GO" id="GO:0006508">
    <property type="term" value="P:proteolysis"/>
    <property type="evidence" value="ECO:0007669"/>
    <property type="project" value="InterPro"/>
</dbReference>
<dbReference type="InterPro" id="IPR013783">
    <property type="entry name" value="Ig-like_fold"/>
</dbReference>
<feature type="transmembrane region" description="Helical" evidence="1">
    <location>
        <begin position="43"/>
        <end position="66"/>
    </location>
</feature>